<evidence type="ECO:0000313" key="6">
    <source>
        <dbReference type="Proteomes" id="UP000220840"/>
    </source>
</evidence>
<dbReference type="GO" id="GO:0016787">
    <property type="term" value="F:hydrolase activity"/>
    <property type="evidence" value="ECO:0007669"/>
    <property type="project" value="UniProtKB-KW"/>
</dbReference>
<keyword evidence="4" id="KW-0378">Hydrolase</keyword>
<dbReference type="InterPro" id="IPR046879">
    <property type="entry name" value="KANL3/Tex30_Abhydrolase"/>
</dbReference>
<dbReference type="AlphaFoldDB" id="A0A2A7MG18"/>
<dbReference type="Proteomes" id="UP000431451">
    <property type="component" value="Unassembled WGS sequence"/>
</dbReference>
<reference evidence="4 6" key="1">
    <citation type="submission" date="2017-10" db="EMBL/GenBank/DDBJ databases">
        <title>Effective Description of Clostridium neonatale sp. nov. linked to necrotizing enterocolitis in neonates and a clarification of species assignable to the genus Clostridium (Prazmowski 1880) emend. Lawson and Rainey 2016.</title>
        <authorList>
            <person name="Bernard K."/>
            <person name="Burdz T."/>
            <person name="Wiebe D."/>
            <person name="Balcewich B."/>
            <person name="Alfa M."/>
            <person name="Bernier A.-M."/>
        </authorList>
    </citation>
    <scope>NUCLEOTIDE SEQUENCE [LARGE SCALE GENOMIC DNA]</scope>
    <source>
        <strain evidence="4 6">LCDC99A005</strain>
    </source>
</reference>
<evidence type="ECO:0000313" key="4">
    <source>
        <dbReference type="EMBL" id="PEG30645.1"/>
    </source>
</evidence>
<reference evidence="5 7" key="2">
    <citation type="submission" date="2018-06" db="EMBL/GenBank/DDBJ databases">
        <authorList>
            <consortium name="IHU Genomes"/>
        </authorList>
    </citation>
    <scope>NUCLEOTIDE SEQUENCE [LARGE SCALE GENOMIC DNA]</scope>
    <source>
        <strain evidence="5 7">NEC25</strain>
    </source>
</reference>
<sequence length="206" mass="23577">MNIKMLSYFKVNLDCNLIENYSDTLVVLLPGIGYTGDRPLMDYSKRLASEMRYDVLSIEYGFQVARTSLNHSDEFSIVIRETREIILKALNDKYRKIVFIGKSIGTLVQTSIEEKLAKYETFNIYLTPVSETIKVGIKENSLIIAGNNDPMINNDALHKLREMSNVKFLEIEGADHSLNIKNDTMKSIDVLKKVIEAERNYLNSIK</sequence>
<evidence type="ECO:0000313" key="7">
    <source>
        <dbReference type="Proteomes" id="UP000431451"/>
    </source>
</evidence>
<keyword evidence="6" id="KW-1185">Reference proteome</keyword>
<dbReference type="InterPro" id="IPR029058">
    <property type="entry name" value="AB_hydrolase_fold"/>
</dbReference>
<dbReference type="EMBL" id="CAKJVE010000004">
    <property type="protein sequence ID" value="CAG9708885.1"/>
    <property type="molecule type" value="Genomic_DNA"/>
</dbReference>
<dbReference type="RefSeq" id="WP_058294816.1">
    <property type="nucleotide sequence ID" value="NZ_CAKJVE010000002.1"/>
</dbReference>
<dbReference type="ESTHER" id="9clot-a0a2a7mg18">
    <property type="family name" value="UCP033634"/>
</dbReference>
<evidence type="ECO:0000259" key="1">
    <source>
        <dbReference type="Pfam" id="PF20408"/>
    </source>
</evidence>
<evidence type="ECO:0000313" key="2">
    <source>
        <dbReference type="EMBL" id="CAG9702293.1"/>
    </source>
</evidence>
<evidence type="ECO:0000313" key="3">
    <source>
        <dbReference type="EMBL" id="CAG9708885.1"/>
    </source>
</evidence>
<dbReference type="OrthoDB" id="1908495at2"/>
<accession>A0A2A7MG18</accession>
<dbReference type="EMBL" id="PDCJ01000001">
    <property type="protein sequence ID" value="PEG30645.1"/>
    <property type="molecule type" value="Genomic_DNA"/>
</dbReference>
<dbReference type="Gene3D" id="3.40.50.1820">
    <property type="entry name" value="alpha/beta hydrolase"/>
    <property type="match status" value="1"/>
</dbReference>
<dbReference type="InterPro" id="IPR017018">
    <property type="entry name" value="UCP033634"/>
</dbReference>
<dbReference type="Pfam" id="PF20408">
    <property type="entry name" value="Abhydrolase_11"/>
    <property type="match status" value="1"/>
</dbReference>
<dbReference type="PIRSF" id="PIRSF033634">
    <property type="entry name" value="UCP033634"/>
    <property type="match status" value="1"/>
</dbReference>
<dbReference type="EMBL" id="CAKJVE010000002">
    <property type="protein sequence ID" value="CAG9702293.1"/>
    <property type="molecule type" value="Genomic_DNA"/>
</dbReference>
<gene>
    <name evidence="2" type="ORF">CNEO_20033</name>
    <name evidence="3" type="ORF">CNEO_43876</name>
    <name evidence="5" type="ORF">CNEONATNEC25_01652</name>
    <name evidence="4" type="ORF">CQ394_02665</name>
</gene>
<proteinExistence type="predicted"/>
<dbReference type="Proteomes" id="UP000220840">
    <property type="component" value="Unassembled WGS sequence"/>
</dbReference>
<feature type="domain" description="KANL3/Tex30 alpha/beta hydrolase-like" evidence="1">
    <location>
        <begin position="24"/>
        <end position="194"/>
    </location>
</feature>
<dbReference type="STRING" id="137838.GCA_001458595_01992"/>
<organism evidence="4 6">
    <name type="scientific">Clostridium neonatale</name>
    <dbReference type="NCBI Taxonomy" id="137838"/>
    <lineage>
        <taxon>Bacteria</taxon>
        <taxon>Bacillati</taxon>
        <taxon>Bacillota</taxon>
        <taxon>Clostridia</taxon>
        <taxon>Eubacteriales</taxon>
        <taxon>Clostridiaceae</taxon>
        <taxon>Clostridium</taxon>
    </lineage>
</organism>
<dbReference type="SUPFAM" id="SSF53474">
    <property type="entry name" value="alpha/beta-Hydrolases"/>
    <property type="match status" value="1"/>
</dbReference>
<dbReference type="EMBL" id="UWJD01000001">
    <property type="protein sequence ID" value="VCT84053.1"/>
    <property type="molecule type" value="Genomic_DNA"/>
</dbReference>
<reference evidence="2" key="3">
    <citation type="submission" date="2021-10" db="EMBL/GenBank/DDBJ databases">
        <authorList>
            <person name="Mesa V."/>
        </authorList>
    </citation>
    <scope>NUCLEOTIDE SEQUENCE</scope>
    <source>
        <strain evidence="2">CC3_PB</strain>
    </source>
</reference>
<name>A0A2A7MG18_9CLOT</name>
<evidence type="ECO:0000313" key="5">
    <source>
        <dbReference type="EMBL" id="VCT84053.1"/>
    </source>
</evidence>
<dbReference type="Proteomes" id="UP000789738">
    <property type="component" value="Unassembled WGS sequence"/>
</dbReference>
<protein>
    <submittedName>
        <fullName evidence="4">Alpha/beta hydrolase</fullName>
    </submittedName>
</protein>